<evidence type="ECO:0000313" key="2">
    <source>
        <dbReference type="Proteomes" id="UP000232722"/>
    </source>
</evidence>
<dbReference type="EMBL" id="LLXJ01000877">
    <property type="protein sequence ID" value="PKC05433.1"/>
    <property type="molecule type" value="Genomic_DNA"/>
</dbReference>
<dbReference type="GO" id="GO:0004497">
    <property type="term" value="F:monooxygenase activity"/>
    <property type="evidence" value="ECO:0007669"/>
    <property type="project" value="InterPro"/>
</dbReference>
<gene>
    <name evidence="1" type="ORF">RhiirA5_485485</name>
</gene>
<dbReference type="VEuPathDB" id="FungiDB:RhiirFUN_014004"/>
<sequence>MLVAQADVPVQMDYIITEGRPELTNSDWRRHRRTVNPTLRNLPLIVFVEFAAKLLDIMEKVDNKPIEISNLMRRLTLDVLGKTSFLNLENPKNIYVTTYNEVTRELGNAI</sequence>
<dbReference type="GO" id="GO:0020037">
    <property type="term" value="F:heme binding"/>
    <property type="evidence" value="ECO:0007669"/>
    <property type="project" value="InterPro"/>
</dbReference>
<evidence type="ECO:0000313" key="1">
    <source>
        <dbReference type="EMBL" id="PKC05433.1"/>
    </source>
</evidence>
<dbReference type="GO" id="GO:0016705">
    <property type="term" value="F:oxidoreductase activity, acting on paired donors, with incorporation or reduction of molecular oxygen"/>
    <property type="evidence" value="ECO:0007669"/>
    <property type="project" value="InterPro"/>
</dbReference>
<dbReference type="InterPro" id="IPR001128">
    <property type="entry name" value="Cyt_P450"/>
</dbReference>
<dbReference type="InterPro" id="IPR036396">
    <property type="entry name" value="Cyt_P450_sf"/>
</dbReference>
<comment type="caution">
    <text evidence="1">The sequence shown here is derived from an EMBL/GenBank/DDBJ whole genome shotgun (WGS) entry which is preliminary data.</text>
</comment>
<reference evidence="1 2" key="2">
    <citation type="submission" date="2017-09" db="EMBL/GenBank/DDBJ databases">
        <title>Extensive intraspecific genome diversity in a model arbuscular mycorrhizal fungus.</title>
        <authorList>
            <person name="Chen E.C."/>
            <person name="Morin E."/>
            <person name="Beaudet D."/>
            <person name="Noel J."/>
            <person name="Ndikumana S."/>
            <person name="Charron P."/>
            <person name="St-Onge C."/>
            <person name="Giorgi J."/>
            <person name="Grigoriev I.V."/>
            <person name="Roux C."/>
            <person name="Martin F.M."/>
            <person name="Corradi N."/>
        </authorList>
    </citation>
    <scope>NUCLEOTIDE SEQUENCE [LARGE SCALE GENOMIC DNA]</scope>
    <source>
        <strain evidence="1 2">A5</strain>
    </source>
</reference>
<dbReference type="SUPFAM" id="SSF48264">
    <property type="entry name" value="Cytochrome P450"/>
    <property type="match status" value="1"/>
</dbReference>
<accession>A0A2N0PF34</accession>
<dbReference type="GO" id="GO:0005506">
    <property type="term" value="F:iron ion binding"/>
    <property type="evidence" value="ECO:0007669"/>
    <property type="project" value="InterPro"/>
</dbReference>
<dbReference type="AlphaFoldDB" id="A0A2N0PF34"/>
<name>A0A2N0PF34_9GLOM</name>
<dbReference type="Pfam" id="PF00067">
    <property type="entry name" value="p450"/>
    <property type="match status" value="1"/>
</dbReference>
<dbReference type="Gene3D" id="1.10.630.10">
    <property type="entry name" value="Cytochrome P450"/>
    <property type="match status" value="1"/>
</dbReference>
<proteinExistence type="predicted"/>
<organism evidence="1 2">
    <name type="scientific">Rhizophagus irregularis</name>
    <dbReference type="NCBI Taxonomy" id="588596"/>
    <lineage>
        <taxon>Eukaryota</taxon>
        <taxon>Fungi</taxon>
        <taxon>Fungi incertae sedis</taxon>
        <taxon>Mucoromycota</taxon>
        <taxon>Glomeromycotina</taxon>
        <taxon>Glomeromycetes</taxon>
        <taxon>Glomerales</taxon>
        <taxon>Glomeraceae</taxon>
        <taxon>Rhizophagus</taxon>
    </lineage>
</organism>
<dbReference type="Proteomes" id="UP000232722">
    <property type="component" value="Unassembled WGS sequence"/>
</dbReference>
<protein>
    <submittedName>
        <fullName evidence="1">Uncharacterized protein</fullName>
    </submittedName>
</protein>
<reference evidence="1 2" key="1">
    <citation type="submission" date="2016-04" db="EMBL/GenBank/DDBJ databases">
        <title>Genome analyses suggest a sexual origin of heterokaryosis in a supposedly ancient asexual fungus.</title>
        <authorList>
            <person name="Ropars J."/>
            <person name="Sedzielewska K."/>
            <person name="Noel J."/>
            <person name="Charron P."/>
            <person name="Farinelli L."/>
            <person name="Marton T."/>
            <person name="Kruger M."/>
            <person name="Pelin A."/>
            <person name="Brachmann A."/>
            <person name="Corradi N."/>
        </authorList>
    </citation>
    <scope>NUCLEOTIDE SEQUENCE [LARGE SCALE GENOMIC DNA]</scope>
    <source>
        <strain evidence="1 2">A5</strain>
    </source>
</reference>